<dbReference type="Pfam" id="PF04773">
    <property type="entry name" value="FecR"/>
    <property type="match status" value="1"/>
</dbReference>
<organism evidence="3">
    <name type="scientific">Pseudomonas solani</name>
    <dbReference type="NCBI Taxonomy" id="2731552"/>
    <lineage>
        <taxon>Bacteria</taxon>
        <taxon>Pseudomonadati</taxon>
        <taxon>Pseudomonadota</taxon>
        <taxon>Gammaproteobacteria</taxon>
        <taxon>Pseudomonadales</taxon>
        <taxon>Pseudomonadaceae</taxon>
        <taxon>Pseudomonas</taxon>
    </lineage>
</organism>
<dbReference type="PIRSF" id="PIRSF018266">
    <property type="entry name" value="FecR"/>
    <property type="match status" value="1"/>
</dbReference>
<dbReference type="RefSeq" id="WP_350447966.1">
    <property type="nucleotide sequence ID" value="NZ_CP158373.1"/>
</dbReference>
<gene>
    <name evidence="3" type="ORF">ABS648_07575</name>
</gene>
<dbReference type="Pfam" id="PF16220">
    <property type="entry name" value="DUF4880"/>
    <property type="match status" value="1"/>
</dbReference>
<evidence type="ECO:0000313" key="3">
    <source>
        <dbReference type="EMBL" id="XBY65615.1"/>
    </source>
</evidence>
<dbReference type="InterPro" id="IPR032623">
    <property type="entry name" value="FecR_N"/>
</dbReference>
<reference evidence="3" key="1">
    <citation type="submission" date="2023-08" db="EMBL/GenBank/DDBJ databases">
        <title>Increased levels of nutrients transform a symbiont into a lethal pathobiont.</title>
        <authorList>
            <person name="Lachnit T."/>
            <person name="Ulrich L."/>
            <person name="Willmer F.M."/>
            <person name="Hasenbein T."/>
            <person name="Steiner L.X."/>
            <person name="Wolters M."/>
            <person name="Herbst E.M."/>
            <person name="Deines P."/>
        </authorList>
    </citation>
    <scope>NUCLEOTIDE SEQUENCE</scope>
    <source>
        <strain evidence="3">T3</strain>
    </source>
</reference>
<feature type="domain" description="FecR protein" evidence="1">
    <location>
        <begin position="119"/>
        <end position="209"/>
    </location>
</feature>
<evidence type="ECO:0000259" key="1">
    <source>
        <dbReference type="Pfam" id="PF04773"/>
    </source>
</evidence>
<dbReference type="InterPro" id="IPR006860">
    <property type="entry name" value="FecR"/>
</dbReference>
<evidence type="ECO:0000259" key="2">
    <source>
        <dbReference type="Pfam" id="PF16220"/>
    </source>
</evidence>
<dbReference type="PANTHER" id="PTHR30273">
    <property type="entry name" value="PERIPLASMIC SIGNAL SENSOR AND SIGMA FACTOR ACTIVATOR FECR-RELATED"/>
    <property type="match status" value="1"/>
</dbReference>
<sequence length="321" mass="35337">MTPLKPDHAILQQAAHWYAELSAEAADDSTRAAWLHWHGQSELHRQAWLYVERISQRFAPLQGDGEVALQTLKGARRAQHSRRQVLRTLAVLSSGTLLGWAGWRNTPLPGLVAGWRADYCSATGEVRELTLGDGSHVWLNSASALDVDLQADLRLLHLVAGEVLIDTHHDSRPFVITTAEGRLRALGTRFSVQQQDGRIRLNVFEGAVEVRNTAGQVRIAQAGEQLGFDAQAIGALQPASQGRQSWSQGMLLASDMPLSAFVEELAAHRHGHLGVAPQVANLRVTGTFPLHDGDQALAMLEDVLPIRVHRTLPWWHTVEAR</sequence>
<dbReference type="PANTHER" id="PTHR30273:SF2">
    <property type="entry name" value="PROTEIN FECR"/>
    <property type="match status" value="1"/>
</dbReference>
<protein>
    <submittedName>
        <fullName evidence="3">FecR domain-containing protein</fullName>
    </submittedName>
</protein>
<feature type="domain" description="FecR N-terminal" evidence="2">
    <location>
        <begin position="12"/>
        <end position="53"/>
    </location>
</feature>
<dbReference type="EMBL" id="CP158373">
    <property type="protein sequence ID" value="XBY65615.1"/>
    <property type="molecule type" value="Genomic_DNA"/>
</dbReference>
<proteinExistence type="predicted"/>
<dbReference type="AlphaFoldDB" id="A0AAU7Y7D0"/>
<dbReference type="GO" id="GO:0016989">
    <property type="term" value="F:sigma factor antagonist activity"/>
    <property type="evidence" value="ECO:0007669"/>
    <property type="project" value="TreeGrafter"/>
</dbReference>
<accession>A0AAU7Y7D0</accession>
<dbReference type="Gene3D" id="2.60.120.1440">
    <property type="match status" value="1"/>
</dbReference>
<name>A0AAU7Y7D0_9PSED</name>
<dbReference type="InterPro" id="IPR012373">
    <property type="entry name" value="Ferrdict_sens_TM"/>
</dbReference>